<organism evidence="2 3">
    <name type="scientific">Roseiterribacter gracilis</name>
    <dbReference type="NCBI Taxonomy" id="2812848"/>
    <lineage>
        <taxon>Bacteria</taxon>
        <taxon>Pseudomonadati</taxon>
        <taxon>Pseudomonadota</taxon>
        <taxon>Alphaproteobacteria</taxon>
        <taxon>Rhodospirillales</taxon>
        <taxon>Roseiterribacteraceae</taxon>
        <taxon>Roseiterribacter</taxon>
    </lineage>
</organism>
<dbReference type="PANTHER" id="PTHR42830">
    <property type="entry name" value="OSMOTICALLY INDUCIBLE FAMILY PROTEIN"/>
    <property type="match status" value="1"/>
</dbReference>
<dbReference type="AlphaFoldDB" id="A0A8S8XE49"/>
<dbReference type="RefSeq" id="WP_420243250.1">
    <property type="nucleotide sequence ID" value="NZ_BOPV01000001.1"/>
</dbReference>
<accession>A0A8S8XE49</accession>
<dbReference type="InterPro" id="IPR052707">
    <property type="entry name" value="OsmC_Ohr_Peroxiredoxin"/>
</dbReference>
<evidence type="ECO:0000313" key="3">
    <source>
        <dbReference type="Proteomes" id="UP000681075"/>
    </source>
</evidence>
<dbReference type="Pfam" id="PF02566">
    <property type="entry name" value="OsmC"/>
    <property type="match status" value="1"/>
</dbReference>
<sequence>MGKQHHYAVAVEWTGNRGTGTSGYRKYGRDHRISADGNPDIPGSSDPSFLGDPARWNPEELLLASAAACHKLWYLHLCADAGVIVTAYRDEAIATMEEDKDSGGRFTSATLRPHVTIAAGSDAALAMRLHHDANRKCYVANSVNFPIHHEPVIETA</sequence>
<dbReference type="EMBL" id="BOPV01000001">
    <property type="protein sequence ID" value="GIL40141.1"/>
    <property type="molecule type" value="Genomic_DNA"/>
</dbReference>
<reference evidence="2" key="1">
    <citation type="submission" date="2021-02" db="EMBL/GenBank/DDBJ databases">
        <title>Genome sequence of Rhodospirillales sp. strain TMPK1 isolated from soil.</title>
        <authorList>
            <person name="Nakai R."/>
            <person name="Kusada H."/>
            <person name="Tamaki H."/>
        </authorList>
    </citation>
    <scope>NUCLEOTIDE SEQUENCE</scope>
    <source>
        <strain evidence="2">TMPK1</strain>
    </source>
</reference>
<dbReference type="InterPro" id="IPR036102">
    <property type="entry name" value="OsmC/Ohrsf"/>
</dbReference>
<proteinExistence type="predicted"/>
<gene>
    <name evidence="2" type="ORF">TMPK1_23780</name>
</gene>
<dbReference type="InterPro" id="IPR003718">
    <property type="entry name" value="OsmC/Ohr_fam"/>
</dbReference>
<evidence type="ECO:0000313" key="2">
    <source>
        <dbReference type="EMBL" id="GIL40141.1"/>
    </source>
</evidence>
<dbReference type="Proteomes" id="UP000681075">
    <property type="component" value="Unassembled WGS sequence"/>
</dbReference>
<dbReference type="SUPFAM" id="SSF82784">
    <property type="entry name" value="OsmC-like"/>
    <property type="match status" value="1"/>
</dbReference>
<dbReference type="PANTHER" id="PTHR42830:SF2">
    <property type="entry name" value="OSMC_OHR FAMILY PROTEIN"/>
    <property type="match status" value="1"/>
</dbReference>
<protein>
    <submittedName>
        <fullName evidence="2">Peroxiredoxin</fullName>
    </submittedName>
</protein>
<name>A0A8S8XE49_9PROT</name>
<dbReference type="Gene3D" id="3.30.300.20">
    <property type="match status" value="1"/>
</dbReference>
<comment type="caution">
    <text evidence="2">The sequence shown here is derived from an EMBL/GenBank/DDBJ whole genome shotgun (WGS) entry which is preliminary data.</text>
</comment>
<keyword evidence="3" id="KW-1185">Reference proteome</keyword>
<feature type="region of interest" description="Disordered" evidence="1">
    <location>
        <begin position="24"/>
        <end position="50"/>
    </location>
</feature>
<dbReference type="InterPro" id="IPR015946">
    <property type="entry name" value="KH_dom-like_a/b"/>
</dbReference>
<evidence type="ECO:0000256" key="1">
    <source>
        <dbReference type="SAM" id="MobiDB-lite"/>
    </source>
</evidence>